<comment type="caution">
    <text evidence="2">The sequence shown here is derived from an EMBL/GenBank/DDBJ whole genome shotgun (WGS) entry which is preliminary data.</text>
</comment>
<dbReference type="CDD" id="cd00448">
    <property type="entry name" value="YjgF_YER057c_UK114_family"/>
    <property type="match status" value="1"/>
</dbReference>
<dbReference type="Pfam" id="PF01042">
    <property type="entry name" value="Ribonuc_L-PSP"/>
    <property type="match status" value="1"/>
</dbReference>
<comment type="similarity">
    <text evidence="1">Belongs to the RutC family.</text>
</comment>
<dbReference type="Gene3D" id="3.30.1330.40">
    <property type="entry name" value="RutC-like"/>
    <property type="match status" value="1"/>
</dbReference>
<dbReference type="RefSeq" id="WP_284487738.1">
    <property type="nucleotide sequence ID" value="NZ_JASNJE010000055.1"/>
</dbReference>
<dbReference type="InterPro" id="IPR006175">
    <property type="entry name" value="YjgF/YER057c/UK114"/>
</dbReference>
<dbReference type="GO" id="GO:0016787">
    <property type="term" value="F:hydrolase activity"/>
    <property type="evidence" value="ECO:0007669"/>
    <property type="project" value="UniProtKB-KW"/>
</dbReference>
<evidence type="ECO:0000313" key="3">
    <source>
        <dbReference type="Proteomes" id="UP001227126"/>
    </source>
</evidence>
<keyword evidence="2" id="KW-0378">Hydrolase</keyword>
<dbReference type="PROSITE" id="PS01094">
    <property type="entry name" value="UPF0076"/>
    <property type="match status" value="1"/>
</dbReference>
<name>A0ABT7FL36_9RHOB</name>
<gene>
    <name evidence="2" type="ORF">QO034_22465</name>
</gene>
<evidence type="ECO:0000313" key="2">
    <source>
        <dbReference type="EMBL" id="MDK3075822.1"/>
    </source>
</evidence>
<protein>
    <submittedName>
        <fullName evidence="2">RidA family protein</fullName>
        <ecNumber evidence="2">3.5.-.-</ecNumber>
    </submittedName>
</protein>
<organism evidence="2 3">
    <name type="scientific">Sedimentitalea xiamensis</name>
    <dbReference type="NCBI Taxonomy" id="3050037"/>
    <lineage>
        <taxon>Bacteria</taxon>
        <taxon>Pseudomonadati</taxon>
        <taxon>Pseudomonadota</taxon>
        <taxon>Alphaproteobacteria</taxon>
        <taxon>Rhodobacterales</taxon>
        <taxon>Paracoccaceae</taxon>
        <taxon>Sedimentitalea</taxon>
    </lineage>
</organism>
<proteinExistence type="inferred from homology"/>
<sequence length="130" mass="13659">MAIEAIGGAVVLADGTPVPLSKAIRAGDFVMLSGQLAFGPDGKIVDGGIEAQTRQCLDSIKALLVSVGAGLENVARVTVWLSDPEDFGNFNRVYAEYFSSVPPARSTVCSALMLPDAKVEIEATVFYPKP</sequence>
<dbReference type="EMBL" id="JASNJE010000055">
    <property type="protein sequence ID" value="MDK3075822.1"/>
    <property type="molecule type" value="Genomic_DNA"/>
</dbReference>
<evidence type="ECO:0000256" key="1">
    <source>
        <dbReference type="ARBA" id="ARBA00010552"/>
    </source>
</evidence>
<dbReference type="Proteomes" id="UP001227126">
    <property type="component" value="Unassembled WGS sequence"/>
</dbReference>
<reference evidence="2 3" key="1">
    <citation type="submission" date="2023-05" db="EMBL/GenBank/DDBJ databases">
        <title>Sedimentitalea sp. nov. JM2-8.</title>
        <authorList>
            <person name="Huang J."/>
        </authorList>
    </citation>
    <scope>NUCLEOTIDE SEQUENCE [LARGE SCALE GENOMIC DNA]</scope>
    <source>
        <strain evidence="2 3">JM2-8</strain>
    </source>
</reference>
<dbReference type="InterPro" id="IPR019897">
    <property type="entry name" value="RidA_CS"/>
</dbReference>
<dbReference type="PANTHER" id="PTHR11803:SF58">
    <property type="entry name" value="PROTEIN HMF1-RELATED"/>
    <property type="match status" value="1"/>
</dbReference>
<dbReference type="InterPro" id="IPR035959">
    <property type="entry name" value="RutC-like_sf"/>
</dbReference>
<accession>A0ABT7FL36</accession>
<dbReference type="PANTHER" id="PTHR11803">
    <property type="entry name" value="2-IMINOBUTANOATE/2-IMINOPROPANOATE DEAMINASE RIDA"/>
    <property type="match status" value="1"/>
</dbReference>
<keyword evidence="3" id="KW-1185">Reference proteome</keyword>
<dbReference type="SUPFAM" id="SSF55298">
    <property type="entry name" value="YjgF-like"/>
    <property type="match status" value="1"/>
</dbReference>
<dbReference type="EC" id="3.5.-.-" evidence="2"/>